<evidence type="ECO:0000313" key="1">
    <source>
        <dbReference type="EMBL" id="KAI3684137.1"/>
    </source>
</evidence>
<name>A0ACB8YF39_ARCLA</name>
<keyword evidence="2" id="KW-1185">Reference proteome</keyword>
<comment type="caution">
    <text evidence="1">The sequence shown here is derived from an EMBL/GenBank/DDBJ whole genome shotgun (WGS) entry which is preliminary data.</text>
</comment>
<proteinExistence type="predicted"/>
<accession>A0ACB8YF39</accession>
<dbReference type="Proteomes" id="UP001055879">
    <property type="component" value="Linkage Group LG12"/>
</dbReference>
<dbReference type="EMBL" id="CM042058">
    <property type="protein sequence ID" value="KAI3684137.1"/>
    <property type="molecule type" value="Genomic_DNA"/>
</dbReference>
<protein>
    <submittedName>
        <fullName evidence="1">Uncharacterized protein</fullName>
    </submittedName>
</protein>
<gene>
    <name evidence="1" type="ORF">L6452_33356</name>
</gene>
<reference evidence="2" key="1">
    <citation type="journal article" date="2022" name="Mol. Ecol. Resour.">
        <title>The genomes of chicory, endive, great burdock and yacon provide insights into Asteraceae palaeo-polyploidization history and plant inulin production.</title>
        <authorList>
            <person name="Fan W."/>
            <person name="Wang S."/>
            <person name="Wang H."/>
            <person name="Wang A."/>
            <person name="Jiang F."/>
            <person name="Liu H."/>
            <person name="Zhao H."/>
            <person name="Xu D."/>
            <person name="Zhang Y."/>
        </authorList>
    </citation>
    <scope>NUCLEOTIDE SEQUENCE [LARGE SCALE GENOMIC DNA]</scope>
    <source>
        <strain evidence="2">cv. Niubang</strain>
    </source>
</reference>
<reference evidence="1 2" key="2">
    <citation type="journal article" date="2022" name="Mol. Ecol. Resour.">
        <title>The genomes of chicory, endive, great burdock and yacon provide insights into Asteraceae paleo-polyploidization history and plant inulin production.</title>
        <authorList>
            <person name="Fan W."/>
            <person name="Wang S."/>
            <person name="Wang H."/>
            <person name="Wang A."/>
            <person name="Jiang F."/>
            <person name="Liu H."/>
            <person name="Zhao H."/>
            <person name="Xu D."/>
            <person name="Zhang Y."/>
        </authorList>
    </citation>
    <scope>NUCLEOTIDE SEQUENCE [LARGE SCALE GENOMIC DNA]</scope>
    <source>
        <strain evidence="2">cv. Niubang</strain>
    </source>
</reference>
<organism evidence="1 2">
    <name type="scientific">Arctium lappa</name>
    <name type="common">Greater burdock</name>
    <name type="synonym">Lappa major</name>
    <dbReference type="NCBI Taxonomy" id="4217"/>
    <lineage>
        <taxon>Eukaryota</taxon>
        <taxon>Viridiplantae</taxon>
        <taxon>Streptophyta</taxon>
        <taxon>Embryophyta</taxon>
        <taxon>Tracheophyta</taxon>
        <taxon>Spermatophyta</taxon>
        <taxon>Magnoliopsida</taxon>
        <taxon>eudicotyledons</taxon>
        <taxon>Gunneridae</taxon>
        <taxon>Pentapetalae</taxon>
        <taxon>asterids</taxon>
        <taxon>campanulids</taxon>
        <taxon>Asterales</taxon>
        <taxon>Asteraceae</taxon>
        <taxon>Carduoideae</taxon>
        <taxon>Cardueae</taxon>
        <taxon>Arctiinae</taxon>
        <taxon>Arctium</taxon>
    </lineage>
</organism>
<evidence type="ECO:0000313" key="2">
    <source>
        <dbReference type="Proteomes" id="UP001055879"/>
    </source>
</evidence>
<sequence>MGVSFKVSRKGARFRPTPKPESPSVPEDNDQVDAPQLPKIQPATTRKRAVDVTKDDGDVAENLDAEVSFILSIFPDGYSIGNPSESNVGHQNAVQDDPNFLLPYDRASESLFAAIECGRLPADFLDDIPCKYSNGAIVCEGL</sequence>